<dbReference type="Pfam" id="PF14392">
    <property type="entry name" value="zf-CCHC_4"/>
    <property type="match status" value="1"/>
</dbReference>
<name>A0A2P5FRM2_TREOI</name>
<dbReference type="InParanoid" id="A0A2P5FRM2"/>
<evidence type="ECO:0000259" key="1">
    <source>
        <dbReference type="Pfam" id="PF14392"/>
    </source>
</evidence>
<dbReference type="EMBL" id="JXTC01000013">
    <property type="protein sequence ID" value="POO00421.1"/>
    <property type="molecule type" value="Genomic_DNA"/>
</dbReference>
<organism evidence="2 3">
    <name type="scientific">Trema orientale</name>
    <name type="common">Charcoal tree</name>
    <name type="synonym">Celtis orientalis</name>
    <dbReference type="NCBI Taxonomy" id="63057"/>
    <lineage>
        <taxon>Eukaryota</taxon>
        <taxon>Viridiplantae</taxon>
        <taxon>Streptophyta</taxon>
        <taxon>Embryophyta</taxon>
        <taxon>Tracheophyta</taxon>
        <taxon>Spermatophyta</taxon>
        <taxon>Magnoliopsida</taxon>
        <taxon>eudicotyledons</taxon>
        <taxon>Gunneridae</taxon>
        <taxon>Pentapetalae</taxon>
        <taxon>rosids</taxon>
        <taxon>fabids</taxon>
        <taxon>Rosales</taxon>
        <taxon>Cannabaceae</taxon>
        <taxon>Trema</taxon>
    </lineage>
</organism>
<dbReference type="OrthoDB" id="1166339at2759"/>
<evidence type="ECO:0000313" key="2">
    <source>
        <dbReference type="EMBL" id="POO00421.1"/>
    </source>
</evidence>
<proteinExistence type="predicted"/>
<gene>
    <name evidence="2" type="ORF">TorRG33x02_038340</name>
</gene>
<feature type="domain" description="Zinc knuckle CX2CX4HX4C" evidence="1">
    <location>
        <begin position="23"/>
        <end position="71"/>
    </location>
</feature>
<reference evidence="3" key="1">
    <citation type="submission" date="2016-06" db="EMBL/GenBank/DDBJ databases">
        <title>Parallel loss of symbiosis genes in relatives of nitrogen-fixing non-legume Parasponia.</title>
        <authorList>
            <person name="Van Velzen R."/>
            <person name="Holmer R."/>
            <person name="Bu F."/>
            <person name="Rutten L."/>
            <person name="Van Zeijl A."/>
            <person name="Liu W."/>
            <person name="Santuari L."/>
            <person name="Cao Q."/>
            <person name="Sharma T."/>
            <person name="Shen D."/>
            <person name="Roswanjaya Y."/>
            <person name="Wardhani T."/>
            <person name="Kalhor M.S."/>
            <person name="Jansen J."/>
            <person name="Van den Hoogen J."/>
            <person name="Gungor B."/>
            <person name="Hartog M."/>
            <person name="Hontelez J."/>
            <person name="Verver J."/>
            <person name="Yang W.-C."/>
            <person name="Schijlen E."/>
            <person name="Repin R."/>
            <person name="Schilthuizen M."/>
            <person name="Schranz E."/>
            <person name="Heidstra R."/>
            <person name="Miyata K."/>
            <person name="Fedorova E."/>
            <person name="Kohlen W."/>
            <person name="Bisseling T."/>
            <person name="Smit S."/>
            <person name="Geurts R."/>
        </authorList>
    </citation>
    <scope>NUCLEOTIDE SEQUENCE [LARGE SCALE GENOMIC DNA]</scope>
    <source>
        <strain evidence="3">cv. RG33-2</strain>
    </source>
</reference>
<accession>A0A2P5FRM2</accession>
<dbReference type="STRING" id="63057.A0A2P5FRM2"/>
<protein>
    <submittedName>
        <fullName evidence="2">Zinc knuckle CX2CX4HX4C</fullName>
    </submittedName>
</protein>
<comment type="caution">
    <text evidence="2">The sequence shown here is derived from an EMBL/GenBank/DDBJ whole genome shotgun (WGS) entry which is preliminary data.</text>
</comment>
<dbReference type="InterPro" id="IPR025836">
    <property type="entry name" value="Zn_knuckle_CX2CX4HX4C"/>
</dbReference>
<sequence length="106" mass="12484">MSEVEADKNGHCYSRFARVRVWLDVTNPLKRTIKVCPRQTFETFWADLRYKKLLDFSFICGHMGHIVRDCRVDVDTEWTILENFKFGNWLKASTGPVRSQPCKDNI</sequence>
<evidence type="ECO:0000313" key="3">
    <source>
        <dbReference type="Proteomes" id="UP000237000"/>
    </source>
</evidence>
<keyword evidence="3" id="KW-1185">Reference proteome</keyword>
<dbReference type="Proteomes" id="UP000237000">
    <property type="component" value="Unassembled WGS sequence"/>
</dbReference>
<dbReference type="AlphaFoldDB" id="A0A2P5FRM2"/>